<dbReference type="Proteomes" id="UP001596147">
    <property type="component" value="Unassembled WGS sequence"/>
</dbReference>
<organism evidence="3 4">
    <name type="scientific">Lederbergia graminis</name>
    <dbReference type="NCBI Taxonomy" id="735518"/>
    <lineage>
        <taxon>Bacteria</taxon>
        <taxon>Bacillati</taxon>
        <taxon>Bacillota</taxon>
        <taxon>Bacilli</taxon>
        <taxon>Bacillales</taxon>
        <taxon>Bacillaceae</taxon>
        <taxon>Lederbergia</taxon>
    </lineage>
</organism>
<comment type="caution">
    <text evidence="3">The sequence shown here is derived from an EMBL/GenBank/DDBJ whole genome shotgun (WGS) entry which is preliminary data.</text>
</comment>
<sequence length="219" mass="23842">MKGIGDSMKKLLALLLMSALLVLTGCGNSDDANSSADKDTNKSDKTVEQNDKDGADEDNSEDGAKEEDKSDDTAEKPDNSGENELTAAFNDYVNSVRTLAPEEERLIGIYDSVTGDNYSDDETLYAALTNEIIPGYLAFIDEVEAVMPKNSAIREVHEIYIEAINVQNGAFTLMLSALEQQDYAIITEANEKLTTARGLMRDYMYAVEDLAAEAGVSLQ</sequence>
<reference evidence="4" key="1">
    <citation type="journal article" date="2019" name="Int. J. Syst. Evol. Microbiol.">
        <title>The Global Catalogue of Microorganisms (GCM) 10K type strain sequencing project: providing services to taxonomists for standard genome sequencing and annotation.</title>
        <authorList>
            <consortium name="The Broad Institute Genomics Platform"/>
            <consortium name="The Broad Institute Genome Sequencing Center for Infectious Disease"/>
            <person name="Wu L."/>
            <person name="Ma J."/>
        </authorList>
    </citation>
    <scope>NUCLEOTIDE SEQUENCE [LARGE SCALE GENOMIC DNA]</scope>
    <source>
        <strain evidence="4">CGMCC 1.12237</strain>
    </source>
</reference>
<keyword evidence="4" id="KW-1185">Reference proteome</keyword>
<evidence type="ECO:0000256" key="2">
    <source>
        <dbReference type="SAM" id="SignalP"/>
    </source>
</evidence>
<dbReference type="PROSITE" id="PS51257">
    <property type="entry name" value="PROKAR_LIPOPROTEIN"/>
    <property type="match status" value="1"/>
</dbReference>
<dbReference type="EMBL" id="JBHSMC010000045">
    <property type="protein sequence ID" value="MFC5466979.1"/>
    <property type="molecule type" value="Genomic_DNA"/>
</dbReference>
<feature type="compositionally biased region" description="Basic and acidic residues" evidence="1">
    <location>
        <begin position="62"/>
        <end position="79"/>
    </location>
</feature>
<name>A0ABW0LM62_9BACI</name>
<proteinExistence type="predicted"/>
<gene>
    <name evidence="3" type="ORF">ACFPM4_19830</name>
</gene>
<protein>
    <submittedName>
        <fullName evidence="3">Uncharacterized protein</fullName>
    </submittedName>
</protein>
<evidence type="ECO:0000313" key="4">
    <source>
        <dbReference type="Proteomes" id="UP001596147"/>
    </source>
</evidence>
<evidence type="ECO:0000313" key="3">
    <source>
        <dbReference type="EMBL" id="MFC5466979.1"/>
    </source>
</evidence>
<feature type="signal peptide" evidence="2">
    <location>
        <begin position="1"/>
        <end position="29"/>
    </location>
</feature>
<feature type="compositionally biased region" description="Basic and acidic residues" evidence="1">
    <location>
        <begin position="36"/>
        <end position="53"/>
    </location>
</feature>
<evidence type="ECO:0000256" key="1">
    <source>
        <dbReference type="SAM" id="MobiDB-lite"/>
    </source>
</evidence>
<accession>A0ABW0LM62</accession>
<keyword evidence="2" id="KW-0732">Signal</keyword>
<feature type="chain" id="PRO_5047146677" evidence="2">
    <location>
        <begin position="30"/>
        <end position="219"/>
    </location>
</feature>
<feature type="region of interest" description="Disordered" evidence="1">
    <location>
        <begin position="27"/>
        <end position="86"/>
    </location>
</feature>